<dbReference type="NCBIfam" id="NF004675">
    <property type="entry name" value="PRK06019.1-1"/>
    <property type="match status" value="1"/>
</dbReference>
<comment type="subunit">
    <text evidence="8 9">Homodimer.</text>
</comment>
<comment type="pathway">
    <text evidence="8 9">Purine metabolism; IMP biosynthesis via de novo pathway; 5-amino-1-(5-phospho-D-ribosyl)imidazole-4-carboxylate from 5-amino-1-(5-phospho-D-ribosyl)imidazole (N5-CAIR route): step 1/2.</text>
</comment>
<dbReference type="EC" id="6.3.4.18" evidence="8 9"/>
<dbReference type="Gene3D" id="3.30.1490.20">
    <property type="entry name" value="ATP-grasp fold, A domain"/>
    <property type="match status" value="1"/>
</dbReference>
<feature type="binding site" evidence="8">
    <location>
        <begin position="152"/>
        <end position="158"/>
    </location>
    <ligand>
        <name>ATP</name>
        <dbReference type="ChEBI" id="CHEBI:30616"/>
    </ligand>
</feature>
<dbReference type="NCBIfam" id="NF004679">
    <property type="entry name" value="PRK06019.1-5"/>
    <property type="match status" value="1"/>
</dbReference>
<evidence type="ECO:0000259" key="10">
    <source>
        <dbReference type="PROSITE" id="PS50975"/>
    </source>
</evidence>
<dbReference type="NCBIfam" id="TIGR01161">
    <property type="entry name" value="purK"/>
    <property type="match status" value="1"/>
</dbReference>
<comment type="similarity">
    <text evidence="8 9">Belongs to the PurK/PurT family.</text>
</comment>
<dbReference type="Gene3D" id="3.40.50.20">
    <property type="match status" value="1"/>
</dbReference>
<keyword evidence="12" id="KW-1185">Reference proteome</keyword>
<dbReference type="GO" id="GO:0046872">
    <property type="term" value="F:metal ion binding"/>
    <property type="evidence" value="ECO:0007669"/>
    <property type="project" value="InterPro"/>
</dbReference>
<dbReference type="InterPro" id="IPR011761">
    <property type="entry name" value="ATP-grasp"/>
</dbReference>
<evidence type="ECO:0000256" key="8">
    <source>
        <dbReference type="HAMAP-Rule" id="MF_01928"/>
    </source>
</evidence>
<keyword evidence="6 8" id="KW-0067">ATP-binding</keyword>
<evidence type="ECO:0000256" key="4">
    <source>
        <dbReference type="ARBA" id="ARBA00022741"/>
    </source>
</evidence>
<dbReference type="PANTHER" id="PTHR11609:SF5">
    <property type="entry name" value="PHOSPHORIBOSYLAMINOIMIDAZOLE CARBOXYLASE"/>
    <property type="match status" value="1"/>
</dbReference>
<dbReference type="GO" id="GO:0006189">
    <property type="term" value="P:'de novo' IMP biosynthetic process"/>
    <property type="evidence" value="ECO:0007669"/>
    <property type="project" value="UniProtKB-UniRule"/>
</dbReference>
<dbReference type="Gene3D" id="3.30.470.20">
    <property type="entry name" value="ATP-grasp fold, B domain"/>
    <property type="match status" value="1"/>
</dbReference>
<dbReference type="GO" id="GO:0034028">
    <property type="term" value="F:5-(carboxyamino)imidazole ribonucleotide synthase activity"/>
    <property type="evidence" value="ECO:0007669"/>
    <property type="project" value="UniProtKB-UniRule"/>
</dbReference>
<keyword evidence="4 8" id="KW-0547">Nucleotide-binding</keyword>
<dbReference type="PANTHER" id="PTHR11609">
    <property type="entry name" value="PURINE BIOSYNTHESIS PROTEIN 6/7, PUR6/7"/>
    <property type="match status" value="1"/>
</dbReference>
<dbReference type="FunFam" id="3.30.1490.20:FF:000015">
    <property type="entry name" value="N5-carboxyaminoimidazole ribonucleotide synthase"/>
    <property type="match status" value="1"/>
</dbReference>
<feature type="binding site" evidence="8">
    <location>
        <begin position="182"/>
        <end position="185"/>
    </location>
    <ligand>
        <name>ATP</name>
        <dbReference type="ChEBI" id="CHEBI:30616"/>
    </ligand>
</feature>
<dbReference type="GO" id="GO:0005524">
    <property type="term" value="F:ATP binding"/>
    <property type="evidence" value="ECO:0007669"/>
    <property type="project" value="UniProtKB-UniRule"/>
</dbReference>
<dbReference type="InterPro" id="IPR013815">
    <property type="entry name" value="ATP_grasp_subdomain_1"/>
</dbReference>
<feature type="binding site" evidence="8">
    <location>
        <position position="213"/>
    </location>
    <ligand>
        <name>ATP</name>
        <dbReference type="ChEBI" id="CHEBI:30616"/>
    </ligand>
</feature>
<reference evidence="11 12" key="1">
    <citation type="journal article" date="2015" name="Genome Announc.">
        <title>Expanding the biotechnology potential of lactobacilli through comparative genomics of 213 strains and associated genera.</title>
        <authorList>
            <person name="Sun Z."/>
            <person name="Harris H.M."/>
            <person name="McCann A."/>
            <person name="Guo C."/>
            <person name="Argimon S."/>
            <person name="Zhang W."/>
            <person name="Yang X."/>
            <person name="Jeffery I.B."/>
            <person name="Cooney J.C."/>
            <person name="Kagawa T.F."/>
            <person name="Liu W."/>
            <person name="Song Y."/>
            <person name="Salvetti E."/>
            <person name="Wrobel A."/>
            <person name="Rasinkangas P."/>
            <person name="Parkhill J."/>
            <person name="Rea M.C."/>
            <person name="O'Sullivan O."/>
            <person name="Ritari J."/>
            <person name="Douillard F.P."/>
            <person name="Paul Ross R."/>
            <person name="Yang R."/>
            <person name="Briner A.E."/>
            <person name="Felis G.E."/>
            <person name="de Vos W.M."/>
            <person name="Barrangou R."/>
            <person name="Klaenhammer T.R."/>
            <person name="Caufield P.W."/>
            <person name="Cui Y."/>
            <person name="Zhang H."/>
            <person name="O'Toole P.W."/>
        </authorList>
    </citation>
    <scope>NUCLEOTIDE SEQUENCE [LARGE SCALE GENOMIC DNA]</scope>
    <source>
        <strain evidence="11 12">JCM 17158</strain>
    </source>
</reference>
<feature type="binding site" evidence="8">
    <location>
        <position position="190"/>
    </location>
    <ligand>
        <name>ATP</name>
        <dbReference type="ChEBI" id="CHEBI:30616"/>
    </ligand>
</feature>
<evidence type="ECO:0000313" key="11">
    <source>
        <dbReference type="EMBL" id="KRK72517.1"/>
    </source>
</evidence>
<comment type="catalytic activity">
    <reaction evidence="8 9">
        <text>5-amino-1-(5-phospho-beta-D-ribosyl)imidazole + hydrogencarbonate + ATP = 5-carboxyamino-1-(5-phospho-D-ribosyl)imidazole + ADP + phosphate + 2 H(+)</text>
        <dbReference type="Rhea" id="RHEA:19317"/>
        <dbReference type="ChEBI" id="CHEBI:15378"/>
        <dbReference type="ChEBI" id="CHEBI:17544"/>
        <dbReference type="ChEBI" id="CHEBI:30616"/>
        <dbReference type="ChEBI" id="CHEBI:43474"/>
        <dbReference type="ChEBI" id="CHEBI:58730"/>
        <dbReference type="ChEBI" id="CHEBI:137981"/>
        <dbReference type="ChEBI" id="CHEBI:456216"/>
        <dbReference type="EC" id="6.3.4.18"/>
    </reaction>
</comment>
<comment type="function">
    <text evidence="8">Catalyzes the ATP-dependent conversion of 5-aminoimidazole ribonucleotide (AIR) and HCO(3)(-) to N5-carboxyaminoimidazole ribonucleotide (N5-CAIR).</text>
</comment>
<protein>
    <recommendedName>
        <fullName evidence="8 9">N5-carboxyaminoimidazole ribonucleotide synthase</fullName>
        <shortName evidence="8 9">N5-CAIR synthase</shortName>
        <ecNumber evidence="8 9">6.3.4.18</ecNumber>
    </recommendedName>
    <alternativeName>
        <fullName evidence="8 9">5-(carboxyamino)imidazole ribonucleotide synthetase</fullName>
    </alternativeName>
</protein>
<dbReference type="PROSITE" id="PS50975">
    <property type="entry name" value="ATP_GRASP"/>
    <property type="match status" value="1"/>
</dbReference>
<dbReference type="InterPro" id="IPR016185">
    <property type="entry name" value="PreATP-grasp_dom_sf"/>
</dbReference>
<evidence type="ECO:0000256" key="3">
    <source>
        <dbReference type="ARBA" id="ARBA00022598"/>
    </source>
</evidence>
<dbReference type="InterPro" id="IPR040686">
    <property type="entry name" value="PurK_C"/>
</dbReference>
<evidence type="ECO:0000313" key="12">
    <source>
        <dbReference type="Proteomes" id="UP000051804"/>
    </source>
</evidence>
<sequence>MTEQLLPPATIGIVGGGQLGRMLAQAAKTMGYTVGILDPTPNAPAAQVADWQLTREFADTDALIAFAKRCDLLTYEFENVDLQALEAASQFAALPQGTELLRLTRDRRVEKAFLARHGLPTAPHATVADAAALPAAIAKVGYPAILKTATGGYDGHGQVDINQPEDIPAAAELAANGPCLLEGRLTFIRELAVMVTRTAAGEVRVFPVVENRHRNHILHLTLAPAPHLTAALTEQVTKIATTIATALQLRGVLGVELFETPQGLFVNELAPRPHNSGHYSIEACNFSQFEAHIRSIVGLPIPPIRLTTPAVMRNLLGAELAAAQAQWSAHPEWHLHDYGKAEARPGRKMGHLTVTATDATDPLAAVLLKGESL</sequence>
<evidence type="ECO:0000256" key="2">
    <source>
        <dbReference type="ARBA" id="ARBA00001946"/>
    </source>
</evidence>
<organism evidence="11 12">
    <name type="scientific">Lacticaseibacillus nasuensis JCM 17158</name>
    <dbReference type="NCBI Taxonomy" id="1291734"/>
    <lineage>
        <taxon>Bacteria</taxon>
        <taxon>Bacillati</taxon>
        <taxon>Bacillota</taxon>
        <taxon>Bacilli</taxon>
        <taxon>Lactobacillales</taxon>
        <taxon>Lactobacillaceae</taxon>
        <taxon>Lacticaseibacillus</taxon>
    </lineage>
</organism>
<dbReference type="NCBIfam" id="NF004676">
    <property type="entry name" value="PRK06019.1-2"/>
    <property type="match status" value="1"/>
</dbReference>
<dbReference type="InterPro" id="IPR005875">
    <property type="entry name" value="PurK"/>
</dbReference>
<dbReference type="GO" id="GO:0004638">
    <property type="term" value="F:phosphoribosylaminoimidazole carboxylase activity"/>
    <property type="evidence" value="ECO:0007669"/>
    <property type="project" value="InterPro"/>
</dbReference>
<comment type="cofactor">
    <cofactor evidence="1">
        <name>Mn(2+)</name>
        <dbReference type="ChEBI" id="CHEBI:29035"/>
    </cofactor>
</comment>
<dbReference type="PATRIC" id="fig|1291734.4.peg.1532"/>
<proteinExistence type="inferred from homology"/>
<dbReference type="UniPathway" id="UPA00074">
    <property type="reaction ID" value="UER00942"/>
</dbReference>
<comment type="cofactor">
    <cofactor evidence="2">
        <name>Mg(2+)</name>
        <dbReference type="ChEBI" id="CHEBI:18420"/>
    </cofactor>
</comment>
<evidence type="ECO:0000256" key="5">
    <source>
        <dbReference type="ARBA" id="ARBA00022755"/>
    </source>
</evidence>
<feature type="binding site" evidence="8">
    <location>
        <position position="147"/>
    </location>
    <ligand>
        <name>ATP</name>
        <dbReference type="ChEBI" id="CHEBI:30616"/>
    </ligand>
</feature>
<dbReference type="Pfam" id="PF22660">
    <property type="entry name" value="RS_preATP-grasp-like"/>
    <property type="match status" value="1"/>
</dbReference>
<dbReference type="HAMAP" id="MF_01928">
    <property type="entry name" value="PurK"/>
    <property type="match status" value="1"/>
</dbReference>
<dbReference type="AlphaFoldDB" id="A0A0R1JM62"/>
<dbReference type="OrthoDB" id="9804625at2"/>
<dbReference type="RefSeq" id="WP_056950993.1">
    <property type="nucleotide sequence ID" value="NZ_AZDJ01000022.1"/>
</dbReference>
<comment type="function">
    <text evidence="9">Catalyzes the ATP-dependent conversion of 5-aminoimidazole ribonucleotide (AIR) and HCO(3)- to N5-carboxyaminoimidazole ribonucleotide (N5-CAIR).</text>
</comment>
<feature type="domain" description="ATP-grasp" evidence="10">
    <location>
        <begin position="111"/>
        <end position="297"/>
    </location>
</feature>
<accession>A0A0R1JM62</accession>
<dbReference type="InterPro" id="IPR003135">
    <property type="entry name" value="ATP-grasp_carboxylate-amine"/>
</dbReference>
<evidence type="ECO:0000256" key="7">
    <source>
        <dbReference type="ARBA" id="ARBA00023211"/>
    </source>
</evidence>
<name>A0A0R1JM62_9LACO</name>
<dbReference type="FunFam" id="3.40.50.20:FF:000016">
    <property type="entry name" value="N5-carboxyaminoimidazole ribonucleotide synthase"/>
    <property type="match status" value="1"/>
</dbReference>
<dbReference type="SUPFAM" id="SSF56059">
    <property type="entry name" value="Glutathione synthetase ATP-binding domain-like"/>
    <property type="match status" value="1"/>
</dbReference>
<dbReference type="EMBL" id="AZDJ01000022">
    <property type="protein sequence ID" value="KRK72517.1"/>
    <property type="molecule type" value="Genomic_DNA"/>
</dbReference>
<dbReference type="GO" id="GO:0005829">
    <property type="term" value="C:cytosol"/>
    <property type="evidence" value="ECO:0007669"/>
    <property type="project" value="TreeGrafter"/>
</dbReference>
<evidence type="ECO:0000256" key="9">
    <source>
        <dbReference type="RuleBase" id="RU361200"/>
    </source>
</evidence>
<evidence type="ECO:0000256" key="6">
    <source>
        <dbReference type="ARBA" id="ARBA00022840"/>
    </source>
</evidence>
<feature type="binding site" evidence="8">
    <location>
        <position position="107"/>
    </location>
    <ligand>
        <name>ATP</name>
        <dbReference type="ChEBI" id="CHEBI:30616"/>
    </ligand>
</feature>
<comment type="caution">
    <text evidence="11">The sequence shown here is derived from an EMBL/GenBank/DDBJ whole genome shotgun (WGS) entry which is preliminary data.</text>
</comment>
<dbReference type="Proteomes" id="UP000051804">
    <property type="component" value="Unassembled WGS sequence"/>
</dbReference>
<keyword evidence="5 8" id="KW-0658">Purine biosynthesis</keyword>
<dbReference type="SUPFAM" id="SSF52440">
    <property type="entry name" value="PreATP-grasp domain"/>
    <property type="match status" value="1"/>
</dbReference>
<keyword evidence="7" id="KW-0464">Manganese</keyword>
<dbReference type="InterPro" id="IPR011054">
    <property type="entry name" value="Rudment_hybrid_motif"/>
</dbReference>
<dbReference type="SUPFAM" id="SSF51246">
    <property type="entry name" value="Rudiment single hybrid motif"/>
    <property type="match status" value="1"/>
</dbReference>
<feature type="binding site" evidence="8">
    <location>
        <begin position="267"/>
        <end position="268"/>
    </location>
    <ligand>
        <name>ATP</name>
        <dbReference type="ChEBI" id="CHEBI:30616"/>
    </ligand>
</feature>
<dbReference type="Pfam" id="PF17769">
    <property type="entry name" value="PurK_C"/>
    <property type="match status" value="1"/>
</dbReference>
<dbReference type="InterPro" id="IPR054350">
    <property type="entry name" value="PurT/PurK_preATP-grasp"/>
</dbReference>
<gene>
    <name evidence="8 9" type="primary">purK</name>
    <name evidence="11" type="ORF">FD02_GL001489</name>
</gene>
<dbReference type="Pfam" id="PF02222">
    <property type="entry name" value="ATP-grasp"/>
    <property type="match status" value="1"/>
</dbReference>
<keyword evidence="3 8" id="KW-0436">Ligase</keyword>
<dbReference type="STRING" id="1291734.FD02_GL001489"/>
<evidence type="ECO:0000256" key="1">
    <source>
        <dbReference type="ARBA" id="ARBA00001936"/>
    </source>
</evidence>